<accession>A0A2P7EAQ2</accession>
<organism evidence="1 2">
    <name type="scientific">Synechococcus lacustris str. Tous</name>
    <dbReference type="NCBI Taxonomy" id="1910958"/>
    <lineage>
        <taxon>Bacteria</taxon>
        <taxon>Bacillati</taxon>
        <taxon>Cyanobacteriota</taxon>
        <taxon>Cyanophyceae</taxon>
        <taxon>Synechococcales</taxon>
        <taxon>Synechococcaceae</taxon>
        <taxon>Synechococcus</taxon>
    </lineage>
</organism>
<sequence length="182" mass="20370">SLHKVADPLDGPVMHTYSSNNNFIAGLNRALTTVPIGGLILFPTYKPRLANPSPRRFWGAGLLPRYQGRIRYPIDTPPGFVPAVGQVLKYPDGGVWQVTEMAPPITAWGAWEGGRLGGRWNDDDGYEPSYNYLPQVRYLQRVPEGWSGPDPVLRGGASALLDEIRPDRVWDWFWWGGNNEPE</sequence>
<dbReference type="EMBL" id="PXVC01000175">
    <property type="protein sequence ID" value="PSI00284.1"/>
    <property type="molecule type" value="Genomic_DNA"/>
</dbReference>
<proteinExistence type="predicted"/>
<reference evidence="2" key="1">
    <citation type="submission" date="2018-03" db="EMBL/GenBank/DDBJ databases">
        <title>Ecological and genomic features of two cosmopolitan and abundant freshwater picocyanobacteria.</title>
        <authorList>
            <person name="Cabello-Yeves P.J."/>
            <person name="Picazo A."/>
            <person name="Camacho A."/>
            <person name="Callieri C."/>
            <person name="Rosselli R."/>
            <person name="Roda-Garcia J."/>
            <person name="Coutinho F.H."/>
            <person name="Rodriguez-Valera F."/>
        </authorList>
    </citation>
    <scope>NUCLEOTIDE SEQUENCE [LARGE SCALE GENOMIC DNA]</scope>
    <source>
        <strain evidence="2">Tous</strain>
    </source>
</reference>
<dbReference type="Proteomes" id="UP000240206">
    <property type="component" value="Unassembled WGS sequence"/>
</dbReference>
<dbReference type="AlphaFoldDB" id="A0A2P7EAQ2"/>
<protein>
    <submittedName>
        <fullName evidence="1">Uncharacterized protein</fullName>
    </submittedName>
</protein>
<feature type="non-terminal residue" evidence="1">
    <location>
        <position position="1"/>
    </location>
</feature>
<name>A0A2P7EAQ2_9SYNE</name>
<evidence type="ECO:0000313" key="1">
    <source>
        <dbReference type="EMBL" id="PSI00284.1"/>
    </source>
</evidence>
<gene>
    <name evidence="1" type="ORF">C7K08_13980</name>
</gene>
<comment type="caution">
    <text evidence="1">The sequence shown here is derived from an EMBL/GenBank/DDBJ whole genome shotgun (WGS) entry which is preliminary data.</text>
</comment>
<keyword evidence="2" id="KW-1185">Reference proteome</keyword>
<evidence type="ECO:0000313" key="2">
    <source>
        <dbReference type="Proteomes" id="UP000240206"/>
    </source>
</evidence>